<dbReference type="SMART" id="SM00220">
    <property type="entry name" value="S_TKc"/>
    <property type="match status" value="1"/>
</dbReference>
<organism evidence="6">
    <name type="scientific">viral metagenome</name>
    <dbReference type="NCBI Taxonomy" id="1070528"/>
    <lineage>
        <taxon>unclassified sequences</taxon>
        <taxon>metagenomes</taxon>
        <taxon>organismal metagenomes</taxon>
    </lineage>
</organism>
<evidence type="ECO:0000256" key="3">
    <source>
        <dbReference type="ARBA" id="ARBA00022777"/>
    </source>
</evidence>
<evidence type="ECO:0000256" key="1">
    <source>
        <dbReference type="ARBA" id="ARBA00022679"/>
    </source>
</evidence>
<proteinExistence type="predicted"/>
<dbReference type="EMBL" id="MN740533">
    <property type="protein sequence ID" value="QHU31802.1"/>
    <property type="molecule type" value="Genomic_DNA"/>
</dbReference>
<dbReference type="GO" id="GO:0010506">
    <property type="term" value="P:regulation of autophagy"/>
    <property type="evidence" value="ECO:0007669"/>
    <property type="project" value="InterPro"/>
</dbReference>
<dbReference type="GO" id="GO:0004674">
    <property type="term" value="F:protein serine/threonine kinase activity"/>
    <property type="evidence" value="ECO:0007669"/>
    <property type="project" value="InterPro"/>
</dbReference>
<dbReference type="InterPro" id="IPR000719">
    <property type="entry name" value="Prot_kinase_dom"/>
</dbReference>
<reference evidence="6" key="1">
    <citation type="journal article" date="2020" name="Nature">
        <title>Giant virus diversity and host interactions through global metagenomics.</title>
        <authorList>
            <person name="Schulz F."/>
            <person name="Roux S."/>
            <person name="Paez-Espino D."/>
            <person name="Jungbluth S."/>
            <person name="Walsh D.A."/>
            <person name="Denef V.J."/>
            <person name="McMahon K.D."/>
            <person name="Konstantinidis K.T."/>
            <person name="Eloe-Fadrosh E.A."/>
            <person name="Kyrpides N.C."/>
            <person name="Woyke T."/>
        </authorList>
    </citation>
    <scope>NUCLEOTIDE SEQUENCE</scope>
    <source>
        <strain evidence="6">GVMAG-M-3300027963-41</strain>
    </source>
</reference>
<evidence type="ECO:0000313" key="6">
    <source>
        <dbReference type="EMBL" id="QHU31802.1"/>
    </source>
</evidence>
<dbReference type="Gene3D" id="1.10.510.10">
    <property type="entry name" value="Transferase(Phosphotransferase) domain 1"/>
    <property type="match status" value="1"/>
</dbReference>
<dbReference type="InterPro" id="IPR011009">
    <property type="entry name" value="Kinase-like_dom_sf"/>
</dbReference>
<dbReference type="PANTHER" id="PTHR24348">
    <property type="entry name" value="SERINE/THREONINE-PROTEIN KINASE UNC-51-RELATED"/>
    <property type="match status" value="1"/>
</dbReference>
<dbReference type="GO" id="GO:0005829">
    <property type="term" value="C:cytosol"/>
    <property type="evidence" value="ECO:0007669"/>
    <property type="project" value="TreeGrafter"/>
</dbReference>
<dbReference type="PANTHER" id="PTHR24348:SF22">
    <property type="entry name" value="NON-SPECIFIC SERINE_THREONINE PROTEIN KINASE"/>
    <property type="match status" value="1"/>
</dbReference>
<dbReference type="PROSITE" id="PS50011">
    <property type="entry name" value="PROTEIN_KINASE_DOM"/>
    <property type="match status" value="1"/>
</dbReference>
<sequence length="415" mass="47885">MSYDLRCFGWNNCIVPHTLKAVQTFVPKWSDLKILRKKQDENGEDLRLVSSFFQDTTLGPYMPGYTKGKRIDEGSYGNIYLGTRGIYQPKSGKTNGIIHLERDHAMEEVCIKEVRLKITDEERSGTPRTKQKAYEEELRSILAEAFLHALVLKTFETVGIPQRVPKLYEVVGYVRQGHAAESPSDFESVWMTMEMLRGHTLERYLRLHLKPIYMSTDAAKENDQIILDILLQLAHCLHILQTRLHFNHRDIKLNNLFVRHHKDEWIRDLEIEGYGSYTCKQDITLLDFGFSCIGCPIDNNCIINAGSWFEEKDLCFKKDRDLCQFLYALHASYPLDKYISTEFYSFLSKSMIADNCGLSINLFNGVKTDGAPNLAPGRVVFDEGIYTFLKNEGVFAPGCEPLQFLSTLRDYERRK</sequence>
<protein>
    <recommendedName>
        <fullName evidence="5">Protein kinase domain-containing protein</fullName>
    </recommendedName>
</protein>
<evidence type="ECO:0000256" key="4">
    <source>
        <dbReference type="ARBA" id="ARBA00022840"/>
    </source>
</evidence>
<dbReference type="AlphaFoldDB" id="A0A6C0LR78"/>
<dbReference type="GO" id="GO:0000045">
    <property type="term" value="P:autophagosome assembly"/>
    <property type="evidence" value="ECO:0007669"/>
    <property type="project" value="TreeGrafter"/>
</dbReference>
<keyword evidence="1" id="KW-0808">Transferase</keyword>
<feature type="domain" description="Protein kinase" evidence="5">
    <location>
        <begin position="65"/>
        <end position="415"/>
    </location>
</feature>
<dbReference type="InterPro" id="IPR045269">
    <property type="entry name" value="Atg1-like"/>
</dbReference>
<evidence type="ECO:0000256" key="2">
    <source>
        <dbReference type="ARBA" id="ARBA00022741"/>
    </source>
</evidence>
<keyword evidence="4" id="KW-0067">ATP-binding</keyword>
<dbReference type="PROSITE" id="PS00108">
    <property type="entry name" value="PROTEIN_KINASE_ST"/>
    <property type="match status" value="1"/>
</dbReference>
<dbReference type="GO" id="GO:0016020">
    <property type="term" value="C:membrane"/>
    <property type="evidence" value="ECO:0007669"/>
    <property type="project" value="TreeGrafter"/>
</dbReference>
<keyword evidence="3" id="KW-0418">Kinase</keyword>
<accession>A0A6C0LR78</accession>
<keyword evidence="2" id="KW-0547">Nucleotide-binding</keyword>
<dbReference type="SUPFAM" id="SSF56112">
    <property type="entry name" value="Protein kinase-like (PK-like)"/>
    <property type="match status" value="1"/>
</dbReference>
<dbReference type="InterPro" id="IPR008271">
    <property type="entry name" value="Ser/Thr_kinase_AS"/>
</dbReference>
<dbReference type="GO" id="GO:0000407">
    <property type="term" value="C:phagophore assembly site"/>
    <property type="evidence" value="ECO:0007669"/>
    <property type="project" value="TreeGrafter"/>
</dbReference>
<dbReference type="GO" id="GO:0005524">
    <property type="term" value="F:ATP binding"/>
    <property type="evidence" value="ECO:0007669"/>
    <property type="project" value="UniProtKB-KW"/>
</dbReference>
<evidence type="ECO:0000259" key="5">
    <source>
        <dbReference type="PROSITE" id="PS50011"/>
    </source>
</evidence>
<name>A0A6C0LR78_9ZZZZ</name>
<dbReference type="GO" id="GO:0005776">
    <property type="term" value="C:autophagosome"/>
    <property type="evidence" value="ECO:0007669"/>
    <property type="project" value="TreeGrafter"/>
</dbReference>